<dbReference type="AlphaFoldDB" id="A0A545U8D0"/>
<dbReference type="InterPro" id="IPR011047">
    <property type="entry name" value="Quinoprotein_ADH-like_sf"/>
</dbReference>
<dbReference type="GO" id="GO:0051205">
    <property type="term" value="P:protein insertion into membrane"/>
    <property type="evidence" value="ECO:0007669"/>
    <property type="project" value="UniProtKB-UniRule"/>
</dbReference>
<protein>
    <recommendedName>
        <fullName evidence="4">Outer membrane protein assembly factor BamB</fullName>
    </recommendedName>
</protein>
<evidence type="ECO:0000256" key="2">
    <source>
        <dbReference type="ARBA" id="ARBA00023136"/>
    </source>
</evidence>
<dbReference type="GO" id="GO:0009279">
    <property type="term" value="C:cell outer membrane"/>
    <property type="evidence" value="ECO:0007669"/>
    <property type="project" value="UniProtKB-SubCell"/>
</dbReference>
<dbReference type="InterPro" id="IPR015943">
    <property type="entry name" value="WD40/YVTN_repeat-like_dom_sf"/>
</dbReference>
<dbReference type="NCBIfam" id="TIGR03300">
    <property type="entry name" value="assembly_YfgL"/>
    <property type="match status" value="1"/>
</dbReference>
<dbReference type="GO" id="GO:0043165">
    <property type="term" value="P:Gram-negative-bacterium-type cell outer membrane assembly"/>
    <property type="evidence" value="ECO:0007669"/>
    <property type="project" value="UniProtKB-UniRule"/>
</dbReference>
<dbReference type="SMART" id="SM00564">
    <property type="entry name" value="PQQ"/>
    <property type="match status" value="6"/>
</dbReference>
<evidence type="ECO:0000259" key="5">
    <source>
        <dbReference type="Pfam" id="PF13360"/>
    </source>
</evidence>
<dbReference type="HAMAP" id="MF_00923">
    <property type="entry name" value="OM_assembly_BamB"/>
    <property type="match status" value="1"/>
</dbReference>
<dbReference type="RefSeq" id="WP_142902577.1">
    <property type="nucleotide sequence ID" value="NZ_ML660087.1"/>
</dbReference>
<dbReference type="PANTHER" id="PTHR34512">
    <property type="entry name" value="CELL SURFACE PROTEIN"/>
    <property type="match status" value="1"/>
</dbReference>
<name>A0A545U8D0_9GAMM</name>
<comment type="subunit">
    <text evidence="4">Part of the Bam complex.</text>
</comment>
<dbReference type="Proteomes" id="UP000319732">
    <property type="component" value="Unassembled WGS sequence"/>
</dbReference>
<keyword evidence="7" id="KW-1185">Reference proteome</keyword>
<dbReference type="PROSITE" id="PS51257">
    <property type="entry name" value="PROKAR_LIPOPROTEIN"/>
    <property type="match status" value="1"/>
</dbReference>
<evidence type="ECO:0000256" key="3">
    <source>
        <dbReference type="ARBA" id="ARBA00023237"/>
    </source>
</evidence>
<evidence type="ECO:0000256" key="1">
    <source>
        <dbReference type="ARBA" id="ARBA00022729"/>
    </source>
</evidence>
<dbReference type="InterPro" id="IPR017687">
    <property type="entry name" value="BamB"/>
</dbReference>
<dbReference type="OrthoDB" id="5173551at2"/>
<dbReference type="PANTHER" id="PTHR34512:SF30">
    <property type="entry name" value="OUTER MEMBRANE PROTEIN ASSEMBLY FACTOR BAMB"/>
    <property type="match status" value="1"/>
</dbReference>
<proteinExistence type="inferred from homology"/>
<feature type="domain" description="Pyrrolo-quinoline quinone repeat" evidence="5">
    <location>
        <begin position="72"/>
        <end position="302"/>
    </location>
</feature>
<keyword evidence="3 4" id="KW-0998">Cell outer membrane</keyword>
<keyword evidence="1 4" id="KW-0732">Signal</keyword>
<gene>
    <name evidence="4 6" type="primary">bamB</name>
    <name evidence="6" type="ORF">FKG94_02465</name>
</gene>
<comment type="caution">
    <text evidence="6">The sequence shown here is derived from an EMBL/GenBank/DDBJ whole genome shotgun (WGS) entry which is preliminary data.</text>
</comment>
<evidence type="ECO:0000256" key="4">
    <source>
        <dbReference type="HAMAP-Rule" id="MF_00923"/>
    </source>
</evidence>
<organism evidence="6 7">
    <name type="scientific">Exilibacterium tricleocarpae</name>
    <dbReference type="NCBI Taxonomy" id="2591008"/>
    <lineage>
        <taxon>Bacteria</taxon>
        <taxon>Pseudomonadati</taxon>
        <taxon>Pseudomonadota</taxon>
        <taxon>Gammaproteobacteria</taxon>
        <taxon>Cellvibrionales</taxon>
        <taxon>Cellvibrionaceae</taxon>
        <taxon>Exilibacterium</taxon>
    </lineage>
</organism>
<reference evidence="6 7" key="1">
    <citation type="submission" date="2019-06" db="EMBL/GenBank/DDBJ databases">
        <title>Whole genome sequence for Cellvibrionaceae sp. R142.</title>
        <authorList>
            <person name="Wang G."/>
        </authorList>
    </citation>
    <scope>NUCLEOTIDE SEQUENCE [LARGE SCALE GENOMIC DNA]</scope>
    <source>
        <strain evidence="6 7">R142</strain>
    </source>
</reference>
<dbReference type="SUPFAM" id="SSF50998">
    <property type="entry name" value="Quinoprotein alcohol dehydrogenase-like"/>
    <property type="match status" value="1"/>
</dbReference>
<dbReference type="Gene3D" id="2.130.10.10">
    <property type="entry name" value="YVTN repeat-like/Quinoprotein amine dehydrogenase"/>
    <property type="match status" value="1"/>
</dbReference>
<evidence type="ECO:0000313" key="6">
    <source>
        <dbReference type="EMBL" id="TQV85726.1"/>
    </source>
</evidence>
<evidence type="ECO:0000313" key="7">
    <source>
        <dbReference type="Proteomes" id="UP000319732"/>
    </source>
</evidence>
<sequence length="379" mass="40297">MRRLTLALCAALIVGCSSTDSIDLEPAELVDFEATGKIRTVWSRNVGAGQDKRYTLLVPALAAEAVFAVDVKGRVTALNRSDGKRLWRTDLDTPVSGGVGAGSGLVLVGTYAGQVIALNQADGSELWRTQVSSEVLAPPQTNGDIVVAQTVDGKLVGLEAKTGARRWLYENTLPVLTLRGTGTPVLRGDAVYAGFANGKVIAVSASDGVLRWEQRVGLAQGRTELERVVDIDGSPMLHGDLVYAVSFQGRLGAFGRANGRVIWAQENSSFQNLAAGISNVYVVTDSDSVQAYQANSGELIWDNDQLVRRKVSAPQTFANYVAVGDDDGYLHVFSQADGSYVARRKLDGDGLRSPMIAAGDQLFALGNSGKLVALEVVKK</sequence>
<dbReference type="InterPro" id="IPR002372">
    <property type="entry name" value="PQQ_rpt_dom"/>
</dbReference>
<dbReference type="InterPro" id="IPR018391">
    <property type="entry name" value="PQQ_b-propeller_rpt"/>
</dbReference>
<keyword evidence="4" id="KW-0449">Lipoprotein</keyword>
<comment type="function">
    <text evidence="4">Part of the outer membrane protein assembly complex, which is involved in assembly and insertion of beta-barrel proteins into the outer membrane.</text>
</comment>
<comment type="subcellular location">
    <subcellularLocation>
        <location evidence="4">Cell outer membrane</location>
        <topology evidence="4">Lipid-anchor</topology>
    </subcellularLocation>
</comment>
<keyword evidence="2 4" id="KW-0472">Membrane</keyword>
<comment type="similarity">
    <text evidence="4">Belongs to the BamB family.</text>
</comment>
<dbReference type="Pfam" id="PF13360">
    <property type="entry name" value="PQQ_2"/>
    <property type="match status" value="1"/>
</dbReference>
<keyword evidence="4" id="KW-0564">Palmitate</keyword>
<accession>A0A545U8D0</accession>
<dbReference type="EMBL" id="VHSG01000003">
    <property type="protein sequence ID" value="TQV85726.1"/>
    <property type="molecule type" value="Genomic_DNA"/>
</dbReference>